<sequence>MSPSMRKHVEMECGALTPPEVGWPLHARPLWHKGLQGSLAWPSRAPRAAVVSKPLGVASEDGLVGEFLQEEKALLLSHAPQTFKMCDLLAEVQQIEQSSFQQAPQQAPGVAALVLPENDPEILGCSR</sequence>
<evidence type="ECO:0000313" key="2">
    <source>
        <dbReference type="Proteomes" id="UP000694400"/>
    </source>
</evidence>
<dbReference type="Proteomes" id="UP000694400">
    <property type="component" value="Chromosome 5"/>
</dbReference>
<name>A0A8B9TNC7_ANAPL</name>
<dbReference type="AlphaFoldDB" id="A0A8B9TNC7"/>
<proteinExistence type="predicted"/>
<reference evidence="1" key="1">
    <citation type="submission" date="2019-08" db="EMBL/GenBank/DDBJ databases">
        <title>Three high-quality genomes provides insights into domestication of ducks.</title>
        <authorList>
            <person name="Hou Z.C."/>
            <person name="Zhu F."/>
            <person name="Yin Z.T."/>
            <person name="Zhang F."/>
        </authorList>
    </citation>
    <scope>NUCLEOTIDE SEQUENCE [LARGE SCALE GENOMIC DNA]</scope>
</reference>
<reference evidence="1" key="3">
    <citation type="submission" date="2025-09" db="UniProtKB">
        <authorList>
            <consortium name="Ensembl"/>
        </authorList>
    </citation>
    <scope>IDENTIFICATION</scope>
</reference>
<reference evidence="1" key="2">
    <citation type="submission" date="2025-08" db="UniProtKB">
        <authorList>
            <consortium name="Ensembl"/>
        </authorList>
    </citation>
    <scope>IDENTIFICATION</scope>
</reference>
<dbReference type="Ensembl" id="ENSAPLT00020025845.1">
    <property type="protein sequence ID" value="ENSAPLP00020023952.1"/>
    <property type="gene ID" value="ENSAPLG00020016594.1"/>
</dbReference>
<protein>
    <submittedName>
        <fullName evidence="1">Uncharacterized protein</fullName>
    </submittedName>
</protein>
<accession>A0A8B9TNC7</accession>
<organism evidence="1 2">
    <name type="scientific">Anas platyrhynchos</name>
    <name type="common">Mallard</name>
    <name type="synonym">Anas boschas</name>
    <dbReference type="NCBI Taxonomy" id="8839"/>
    <lineage>
        <taxon>Eukaryota</taxon>
        <taxon>Metazoa</taxon>
        <taxon>Chordata</taxon>
        <taxon>Craniata</taxon>
        <taxon>Vertebrata</taxon>
        <taxon>Euteleostomi</taxon>
        <taxon>Archelosauria</taxon>
        <taxon>Archosauria</taxon>
        <taxon>Dinosauria</taxon>
        <taxon>Saurischia</taxon>
        <taxon>Theropoda</taxon>
        <taxon>Coelurosauria</taxon>
        <taxon>Aves</taxon>
        <taxon>Neognathae</taxon>
        <taxon>Galloanserae</taxon>
        <taxon>Anseriformes</taxon>
        <taxon>Anatidae</taxon>
        <taxon>Anatinae</taxon>
        <taxon>Anas</taxon>
    </lineage>
</organism>
<evidence type="ECO:0000313" key="1">
    <source>
        <dbReference type="Ensembl" id="ENSAPLP00020023952.1"/>
    </source>
</evidence>